<reference evidence="1" key="2">
    <citation type="journal article" date="2015" name="Data Brief">
        <title>Shoot transcriptome of the giant reed, Arundo donax.</title>
        <authorList>
            <person name="Barrero R.A."/>
            <person name="Guerrero F.D."/>
            <person name="Moolhuijzen P."/>
            <person name="Goolsby J.A."/>
            <person name="Tidwell J."/>
            <person name="Bellgard S.E."/>
            <person name="Bellgard M.I."/>
        </authorList>
    </citation>
    <scope>NUCLEOTIDE SEQUENCE</scope>
    <source>
        <tissue evidence="1">Shoot tissue taken approximately 20 cm above the soil surface</tissue>
    </source>
</reference>
<dbReference type="EMBL" id="GBRH01175407">
    <property type="protein sequence ID" value="JAE22489.1"/>
    <property type="molecule type" value="Transcribed_RNA"/>
</dbReference>
<organism evidence="1">
    <name type="scientific">Arundo donax</name>
    <name type="common">Giant reed</name>
    <name type="synonym">Donax arundinaceus</name>
    <dbReference type="NCBI Taxonomy" id="35708"/>
    <lineage>
        <taxon>Eukaryota</taxon>
        <taxon>Viridiplantae</taxon>
        <taxon>Streptophyta</taxon>
        <taxon>Embryophyta</taxon>
        <taxon>Tracheophyta</taxon>
        <taxon>Spermatophyta</taxon>
        <taxon>Magnoliopsida</taxon>
        <taxon>Liliopsida</taxon>
        <taxon>Poales</taxon>
        <taxon>Poaceae</taxon>
        <taxon>PACMAD clade</taxon>
        <taxon>Arundinoideae</taxon>
        <taxon>Arundineae</taxon>
        <taxon>Arundo</taxon>
    </lineage>
</organism>
<accession>A0A0A9GGA3</accession>
<name>A0A0A9GGA3_ARUDO</name>
<sequence>MSGAPGTSEKSAGRGRFMGCCPPAGAICGAPLAPGWAPGATPAEGGGCWRGSAAAYLQYASAIAVGRGVEDPKPP</sequence>
<reference evidence="1" key="1">
    <citation type="submission" date="2014-09" db="EMBL/GenBank/DDBJ databases">
        <authorList>
            <person name="Magalhaes I.L.F."/>
            <person name="Oliveira U."/>
            <person name="Santos F.R."/>
            <person name="Vidigal T.H.D.A."/>
            <person name="Brescovit A.D."/>
            <person name="Santos A.J."/>
        </authorList>
    </citation>
    <scope>NUCLEOTIDE SEQUENCE</scope>
    <source>
        <tissue evidence="1">Shoot tissue taken approximately 20 cm above the soil surface</tissue>
    </source>
</reference>
<protein>
    <submittedName>
        <fullName evidence="1">Uncharacterized protein</fullName>
    </submittedName>
</protein>
<dbReference type="AlphaFoldDB" id="A0A0A9GGA3"/>
<evidence type="ECO:0000313" key="1">
    <source>
        <dbReference type="EMBL" id="JAE22489.1"/>
    </source>
</evidence>
<proteinExistence type="predicted"/>